<evidence type="ECO:0000256" key="2">
    <source>
        <dbReference type="PROSITE-ProRule" id="PRU00703"/>
    </source>
</evidence>
<keyword evidence="1 2" id="KW-0129">CBS domain</keyword>
<accession>A0A1H0LL50</accession>
<dbReference type="STRING" id="1166073.SAMN05192530_11086"/>
<feature type="domain" description="CBS" evidence="3">
    <location>
        <begin position="7"/>
        <end position="63"/>
    </location>
</feature>
<dbReference type="OrthoDB" id="9802114at2"/>
<dbReference type="Pfam" id="PF00571">
    <property type="entry name" value="CBS"/>
    <property type="match status" value="2"/>
</dbReference>
<dbReference type="Gene3D" id="3.10.580.10">
    <property type="entry name" value="CBS-domain"/>
    <property type="match status" value="1"/>
</dbReference>
<organism evidence="4 5">
    <name type="scientific">Aureimonas jatrophae</name>
    <dbReference type="NCBI Taxonomy" id="1166073"/>
    <lineage>
        <taxon>Bacteria</taxon>
        <taxon>Pseudomonadati</taxon>
        <taxon>Pseudomonadota</taxon>
        <taxon>Alphaproteobacteria</taxon>
        <taxon>Hyphomicrobiales</taxon>
        <taxon>Aurantimonadaceae</taxon>
        <taxon>Aureimonas</taxon>
    </lineage>
</organism>
<sequence>MKIETVMSRYVEFAAPGDTAAALAVMMGELDVGAVPVGTEDDILGVVTDRDILYRVVAKGLDPAGVTARDILSAPVLACRPEDSLEDATELMAANRVRRLAVTAEGGRVVGWVTLADLSRPLLLESGTVRQALGELSRESAG</sequence>
<dbReference type="InterPro" id="IPR051257">
    <property type="entry name" value="Diverse_CBS-Domain"/>
</dbReference>
<dbReference type="PANTHER" id="PTHR43080">
    <property type="entry name" value="CBS DOMAIN-CONTAINING PROTEIN CBSX3, MITOCHONDRIAL"/>
    <property type="match status" value="1"/>
</dbReference>
<dbReference type="EMBL" id="FNIT01000010">
    <property type="protein sequence ID" value="SDO68949.1"/>
    <property type="molecule type" value="Genomic_DNA"/>
</dbReference>
<evidence type="ECO:0000313" key="4">
    <source>
        <dbReference type="EMBL" id="SDO68949.1"/>
    </source>
</evidence>
<dbReference type="InterPro" id="IPR046342">
    <property type="entry name" value="CBS_dom_sf"/>
</dbReference>
<dbReference type="PROSITE" id="PS51371">
    <property type="entry name" value="CBS"/>
    <property type="match status" value="2"/>
</dbReference>
<evidence type="ECO:0000259" key="3">
    <source>
        <dbReference type="PROSITE" id="PS51371"/>
    </source>
</evidence>
<protein>
    <submittedName>
        <fullName evidence="4">CBS domain-containing protein</fullName>
    </submittedName>
</protein>
<proteinExistence type="predicted"/>
<evidence type="ECO:0000313" key="5">
    <source>
        <dbReference type="Proteomes" id="UP000198793"/>
    </source>
</evidence>
<dbReference type="SUPFAM" id="SSF54631">
    <property type="entry name" value="CBS-domain pair"/>
    <property type="match status" value="1"/>
</dbReference>
<name>A0A1H0LL50_9HYPH</name>
<dbReference type="Proteomes" id="UP000198793">
    <property type="component" value="Unassembled WGS sequence"/>
</dbReference>
<gene>
    <name evidence="4" type="ORF">SAMN05192530_11086</name>
</gene>
<dbReference type="InterPro" id="IPR000644">
    <property type="entry name" value="CBS_dom"/>
</dbReference>
<evidence type="ECO:0000256" key="1">
    <source>
        <dbReference type="ARBA" id="ARBA00023122"/>
    </source>
</evidence>
<dbReference type="RefSeq" id="WP_090676238.1">
    <property type="nucleotide sequence ID" value="NZ_FNIT01000010.1"/>
</dbReference>
<dbReference type="PANTHER" id="PTHR43080:SF2">
    <property type="entry name" value="CBS DOMAIN-CONTAINING PROTEIN"/>
    <property type="match status" value="1"/>
</dbReference>
<dbReference type="AlphaFoldDB" id="A0A1H0LL50"/>
<reference evidence="4 5" key="1">
    <citation type="submission" date="2016-10" db="EMBL/GenBank/DDBJ databases">
        <authorList>
            <person name="de Groot N.N."/>
        </authorList>
    </citation>
    <scope>NUCLEOTIDE SEQUENCE [LARGE SCALE GENOMIC DNA]</scope>
    <source>
        <strain evidence="5">L7-484,KACC 16230,DSM 25025</strain>
    </source>
</reference>
<keyword evidence="5" id="KW-1185">Reference proteome</keyword>
<dbReference type="SMART" id="SM00116">
    <property type="entry name" value="CBS"/>
    <property type="match status" value="2"/>
</dbReference>
<feature type="domain" description="CBS" evidence="3">
    <location>
        <begin position="72"/>
        <end position="129"/>
    </location>
</feature>